<accession>A0A6N7PLF3</accession>
<sequence>MPSLKAIRKRITSVRSTQKITRAMKMVAGARLNRAQQRITELRPYAIKTQEVLAAITQSARAQSAQDGASQEAEVVLERPLHPLLVERPERRVMLVILTSDRGLCGAFNTNINKRAEREWKSRVEQGQEVTMKVIGRKGRDYMSRRNAPNLGYLPGVWEKLALETAQRVGKEILAPFLKGEVDSIYVIYNEFKSAVSQQVVVERLLPVRPLSESEQAEASNATEFIFEPTREALLDVLSPMYVDISLLRALYESMASEFGAKLTAMDAATKNAKEMVDRLTLQYNRARQAAITKELMEIIGGSEALKD</sequence>
<dbReference type="GO" id="GO:0005886">
    <property type="term" value="C:plasma membrane"/>
    <property type="evidence" value="ECO:0007669"/>
    <property type="project" value="UniProtKB-SubCell"/>
</dbReference>
<keyword evidence="4 10" id="KW-0813">Transport</keyword>
<dbReference type="NCBIfam" id="TIGR01146">
    <property type="entry name" value="ATPsyn_F1gamma"/>
    <property type="match status" value="1"/>
</dbReference>
<dbReference type="InterPro" id="IPR035968">
    <property type="entry name" value="ATP_synth_F1_ATPase_gsu"/>
</dbReference>
<dbReference type="AlphaFoldDB" id="A0A6N7PLF3"/>
<keyword evidence="5 10" id="KW-0375">Hydrogen ion transport</keyword>
<evidence type="ECO:0000256" key="9">
    <source>
        <dbReference type="ARBA" id="ARBA00023310"/>
    </source>
</evidence>
<keyword evidence="9 10" id="KW-0066">ATP synthesis</keyword>
<dbReference type="CDD" id="cd12151">
    <property type="entry name" value="F1-ATPase_gamma"/>
    <property type="match status" value="1"/>
</dbReference>
<evidence type="ECO:0000256" key="8">
    <source>
        <dbReference type="ARBA" id="ARBA00023196"/>
    </source>
</evidence>
<evidence type="ECO:0000256" key="6">
    <source>
        <dbReference type="ARBA" id="ARBA00023065"/>
    </source>
</evidence>
<evidence type="ECO:0000256" key="10">
    <source>
        <dbReference type="HAMAP-Rule" id="MF_00815"/>
    </source>
</evidence>
<dbReference type="GO" id="GO:0042777">
    <property type="term" value="P:proton motive force-driven plasma membrane ATP synthesis"/>
    <property type="evidence" value="ECO:0007669"/>
    <property type="project" value="UniProtKB-UniRule"/>
</dbReference>
<keyword evidence="7 10" id="KW-0472">Membrane</keyword>
<evidence type="ECO:0000313" key="12">
    <source>
        <dbReference type="Proteomes" id="UP000440224"/>
    </source>
</evidence>
<dbReference type="GO" id="GO:0045259">
    <property type="term" value="C:proton-transporting ATP synthase complex"/>
    <property type="evidence" value="ECO:0007669"/>
    <property type="project" value="UniProtKB-KW"/>
</dbReference>
<evidence type="ECO:0000256" key="1">
    <source>
        <dbReference type="ARBA" id="ARBA00003456"/>
    </source>
</evidence>
<reference evidence="11 12" key="1">
    <citation type="submission" date="2019-10" db="EMBL/GenBank/DDBJ databases">
        <title>A soil myxobacterium in the family Polyangiaceae.</title>
        <authorList>
            <person name="Li Y."/>
            <person name="Wang J."/>
        </authorList>
    </citation>
    <scope>NUCLEOTIDE SEQUENCE [LARGE SCALE GENOMIC DNA]</scope>
    <source>
        <strain evidence="11 12">DSM 14734</strain>
    </source>
</reference>
<evidence type="ECO:0000256" key="4">
    <source>
        <dbReference type="ARBA" id="ARBA00022448"/>
    </source>
</evidence>
<comment type="function">
    <text evidence="1 10">Produces ATP from ADP in the presence of a proton gradient across the membrane. The gamma chain is believed to be important in regulating ATPase activity and the flow of protons through the CF(0) complex.</text>
</comment>
<dbReference type="InterPro" id="IPR000131">
    <property type="entry name" value="ATP_synth_F1_gsu"/>
</dbReference>
<dbReference type="FunFam" id="1.10.287.80:FF:000001">
    <property type="entry name" value="ATP synthase gamma chain"/>
    <property type="match status" value="1"/>
</dbReference>
<organism evidence="11 12">
    <name type="scientific">Polyangium spumosum</name>
    <dbReference type="NCBI Taxonomy" id="889282"/>
    <lineage>
        <taxon>Bacteria</taxon>
        <taxon>Pseudomonadati</taxon>
        <taxon>Myxococcota</taxon>
        <taxon>Polyangia</taxon>
        <taxon>Polyangiales</taxon>
        <taxon>Polyangiaceae</taxon>
        <taxon>Polyangium</taxon>
    </lineage>
</organism>
<dbReference type="EMBL" id="WJIE01000003">
    <property type="protein sequence ID" value="MRG92858.1"/>
    <property type="molecule type" value="Genomic_DNA"/>
</dbReference>
<protein>
    <recommendedName>
        <fullName evidence="10">ATP synthase gamma chain</fullName>
    </recommendedName>
    <alternativeName>
        <fullName evidence="10">ATP synthase F1 sector gamma subunit</fullName>
    </alternativeName>
    <alternativeName>
        <fullName evidence="10">F-ATPase gamma subunit</fullName>
    </alternativeName>
</protein>
<gene>
    <name evidence="10 11" type="primary">atpG</name>
    <name evidence="11" type="ORF">GF068_13090</name>
</gene>
<dbReference type="PANTHER" id="PTHR11693">
    <property type="entry name" value="ATP SYNTHASE GAMMA CHAIN"/>
    <property type="match status" value="1"/>
</dbReference>
<keyword evidence="6 10" id="KW-0406">Ion transport</keyword>
<dbReference type="Gene3D" id="1.10.287.80">
    <property type="entry name" value="ATP synthase, gamma subunit, helix hairpin domain"/>
    <property type="match status" value="1"/>
</dbReference>
<dbReference type="PANTHER" id="PTHR11693:SF22">
    <property type="entry name" value="ATP SYNTHASE SUBUNIT GAMMA, MITOCHONDRIAL"/>
    <property type="match status" value="1"/>
</dbReference>
<dbReference type="Proteomes" id="UP000440224">
    <property type="component" value="Unassembled WGS sequence"/>
</dbReference>
<dbReference type="HAMAP" id="MF_00815">
    <property type="entry name" value="ATP_synth_gamma_bact"/>
    <property type="match status" value="1"/>
</dbReference>
<evidence type="ECO:0000256" key="2">
    <source>
        <dbReference type="ARBA" id="ARBA00004170"/>
    </source>
</evidence>
<comment type="subunit">
    <text evidence="10">F-type ATPases have 2 components, CF(1) - the catalytic core - and CF(0) - the membrane proton channel. CF(1) has five subunits: alpha(3), beta(3), gamma(1), delta(1), epsilon(1). CF(0) has three main subunits: a, b and c.</text>
</comment>
<proteinExistence type="inferred from homology"/>
<keyword evidence="10" id="KW-1003">Cell membrane</keyword>
<keyword evidence="8 10" id="KW-0139">CF(1)</keyword>
<comment type="similarity">
    <text evidence="3 10">Belongs to the ATPase gamma chain family.</text>
</comment>
<dbReference type="RefSeq" id="WP_338046361.1">
    <property type="nucleotide sequence ID" value="NZ_WJIE01000003.1"/>
</dbReference>
<comment type="caution">
    <text evidence="11">The sequence shown here is derived from an EMBL/GenBank/DDBJ whole genome shotgun (WGS) entry which is preliminary data.</text>
</comment>
<dbReference type="GO" id="GO:0046933">
    <property type="term" value="F:proton-transporting ATP synthase activity, rotational mechanism"/>
    <property type="evidence" value="ECO:0007669"/>
    <property type="project" value="UniProtKB-UniRule"/>
</dbReference>
<keyword evidence="12" id="KW-1185">Reference proteome</keyword>
<dbReference type="SUPFAM" id="SSF52943">
    <property type="entry name" value="ATP synthase (F1-ATPase), gamma subunit"/>
    <property type="match status" value="1"/>
</dbReference>
<evidence type="ECO:0000313" key="11">
    <source>
        <dbReference type="EMBL" id="MRG92858.1"/>
    </source>
</evidence>
<dbReference type="PRINTS" id="PR00126">
    <property type="entry name" value="ATPASEGAMMA"/>
</dbReference>
<dbReference type="GO" id="GO:0005524">
    <property type="term" value="F:ATP binding"/>
    <property type="evidence" value="ECO:0007669"/>
    <property type="project" value="UniProtKB-UniRule"/>
</dbReference>
<dbReference type="Pfam" id="PF00231">
    <property type="entry name" value="ATP-synt"/>
    <property type="match status" value="1"/>
</dbReference>
<dbReference type="Gene3D" id="3.40.1380.10">
    <property type="match status" value="1"/>
</dbReference>
<evidence type="ECO:0000256" key="7">
    <source>
        <dbReference type="ARBA" id="ARBA00023136"/>
    </source>
</evidence>
<evidence type="ECO:0000256" key="5">
    <source>
        <dbReference type="ARBA" id="ARBA00022781"/>
    </source>
</evidence>
<evidence type="ECO:0000256" key="3">
    <source>
        <dbReference type="ARBA" id="ARBA00007681"/>
    </source>
</evidence>
<comment type="subcellular location">
    <subcellularLocation>
        <location evidence="10">Cell membrane</location>
        <topology evidence="10">Peripheral membrane protein</topology>
    </subcellularLocation>
    <subcellularLocation>
        <location evidence="2">Membrane</location>
        <topology evidence="2">Peripheral membrane protein</topology>
    </subcellularLocation>
</comment>
<name>A0A6N7PLF3_9BACT</name>